<evidence type="ECO:0000259" key="6">
    <source>
        <dbReference type="PROSITE" id="PS51471"/>
    </source>
</evidence>
<keyword evidence="8" id="KW-1185">Reference proteome</keyword>
<evidence type="ECO:0000313" key="7">
    <source>
        <dbReference type="EMBL" id="KAF5397808.1"/>
    </source>
</evidence>
<dbReference type="PROSITE" id="PS51471">
    <property type="entry name" value="FE2OG_OXY"/>
    <property type="match status" value="1"/>
</dbReference>
<keyword evidence="3" id="KW-0560">Oxidoreductase</keyword>
<dbReference type="Pfam" id="PF13532">
    <property type="entry name" value="2OG-FeII_Oxy_2"/>
    <property type="match status" value="1"/>
</dbReference>
<evidence type="ECO:0000256" key="5">
    <source>
        <dbReference type="PIRSR" id="PIRSR604574-2"/>
    </source>
</evidence>
<gene>
    <name evidence="7" type="ORF">PHET_09078</name>
</gene>
<organism evidence="7 8">
    <name type="scientific">Paragonimus heterotremus</name>
    <dbReference type="NCBI Taxonomy" id="100268"/>
    <lineage>
        <taxon>Eukaryota</taxon>
        <taxon>Metazoa</taxon>
        <taxon>Spiralia</taxon>
        <taxon>Lophotrochozoa</taxon>
        <taxon>Platyhelminthes</taxon>
        <taxon>Trematoda</taxon>
        <taxon>Digenea</taxon>
        <taxon>Plagiorchiida</taxon>
        <taxon>Troglotremata</taxon>
        <taxon>Troglotrematidae</taxon>
        <taxon>Paragonimus</taxon>
    </lineage>
</organism>
<name>A0A8J4WEZ7_9TREM</name>
<dbReference type="PANTHER" id="PTHR16557">
    <property type="entry name" value="ALKYLATED DNA REPAIR PROTEIN ALKB-RELATED"/>
    <property type="match status" value="1"/>
</dbReference>
<evidence type="ECO:0000313" key="8">
    <source>
        <dbReference type="Proteomes" id="UP000748531"/>
    </source>
</evidence>
<reference evidence="7" key="1">
    <citation type="submission" date="2019-05" db="EMBL/GenBank/DDBJ databases">
        <title>Annotation for the trematode Paragonimus heterotremus.</title>
        <authorList>
            <person name="Choi Y.-J."/>
        </authorList>
    </citation>
    <scope>NUCLEOTIDE SEQUENCE</scope>
    <source>
        <strain evidence="7">LC</strain>
    </source>
</reference>
<dbReference type="GO" id="GO:0005634">
    <property type="term" value="C:nucleus"/>
    <property type="evidence" value="ECO:0007669"/>
    <property type="project" value="TreeGrafter"/>
</dbReference>
<dbReference type="EMBL" id="LUCH01005751">
    <property type="protein sequence ID" value="KAF5397808.1"/>
    <property type="molecule type" value="Genomic_DNA"/>
</dbReference>
<evidence type="ECO:0000256" key="4">
    <source>
        <dbReference type="ARBA" id="ARBA00023004"/>
    </source>
</evidence>
<dbReference type="InterPro" id="IPR004574">
    <property type="entry name" value="Alkb"/>
</dbReference>
<dbReference type="OrthoDB" id="6614653at2759"/>
<feature type="binding site" evidence="5">
    <location>
        <position position="280"/>
    </location>
    <ligand>
        <name>Fe cation</name>
        <dbReference type="ChEBI" id="CHEBI:24875"/>
        <note>catalytic</note>
    </ligand>
</feature>
<dbReference type="InterPro" id="IPR037151">
    <property type="entry name" value="AlkB-like_sf"/>
</dbReference>
<evidence type="ECO:0000256" key="2">
    <source>
        <dbReference type="ARBA" id="ARBA00022964"/>
    </source>
</evidence>
<dbReference type="GO" id="GO:0035513">
    <property type="term" value="P:oxidative RNA demethylation"/>
    <property type="evidence" value="ECO:0007669"/>
    <property type="project" value="TreeGrafter"/>
</dbReference>
<dbReference type="InterPro" id="IPR027450">
    <property type="entry name" value="AlkB-like"/>
</dbReference>
<keyword evidence="4 5" id="KW-0408">Iron</keyword>
<dbReference type="GO" id="GO:0008198">
    <property type="term" value="F:ferrous iron binding"/>
    <property type="evidence" value="ECO:0007669"/>
    <property type="project" value="TreeGrafter"/>
</dbReference>
<proteinExistence type="predicted"/>
<dbReference type="GO" id="GO:0035516">
    <property type="term" value="F:broad specificity oxidative DNA demethylase activity"/>
    <property type="evidence" value="ECO:0007669"/>
    <property type="project" value="TreeGrafter"/>
</dbReference>
<sequence>MVYADTSMDLRSCFKFYKTLKYSSDVQTSIDQFICSSFHNSAVTSAKNVCAFQNAQACEIFSLFEEGFFLVRHALPEDVLQRLWLTALTDWPSITSKCSNLNAAAGSLVAHDSSEFVWDQTLMEKLRWITFGYHYQWDDRCYRESKRGVFPALLAHVSTQVANLLSEELTHGSLAKLDLAAEYAEACDRFVPEASIVNYYRGKTTMGFHTDEVEFDKKAPLVSISLGSAGIFLLETDQPVISSPPFPHIDHLPDMTRIVPLILRHGDVTVMLGKSRLARHAVPAVLVSETLTDTVFVSALKRTARLACTHRTHQESVAQDLLEIDDCILCRPLIDYMRTTRINMNVRQVVPSSCQFSDFVSTADT</sequence>
<protein>
    <submittedName>
        <fullName evidence="7">Alkylated DNA repair protein alkB 1</fullName>
    </submittedName>
</protein>
<feature type="binding site" evidence="5">
    <location>
        <position position="211"/>
    </location>
    <ligand>
        <name>Fe cation</name>
        <dbReference type="ChEBI" id="CHEBI:24875"/>
        <note>catalytic</note>
    </ligand>
</feature>
<accession>A0A8J4WEZ7</accession>
<comment type="caution">
    <text evidence="7">The sequence shown here is derived from an EMBL/GenBank/DDBJ whole genome shotgun (WGS) entry which is preliminary data.</text>
</comment>
<keyword evidence="1 5" id="KW-0479">Metal-binding</keyword>
<dbReference type="SUPFAM" id="SSF51197">
    <property type="entry name" value="Clavaminate synthase-like"/>
    <property type="match status" value="1"/>
</dbReference>
<dbReference type="GO" id="GO:0005737">
    <property type="term" value="C:cytoplasm"/>
    <property type="evidence" value="ECO:0007669"/>
    <property type="project" value="TreeGrafter"/>
</dbReference>
<comment type="cofactor">
    <cofactor evidence="5">
        <name>Fe(2+)</name>
        <dbReference type="ChEBI" id="CHEBI:29033"/>
    </cofactor>
    <text evidence="5">Binds 1 Fe(2+) ion per subunit.</text>
</comment>
<dbReference type="AlphaFoldDB" id="A0A8J4WEZ7"/>
<evidence type="ECO:0000256" key="1">
    <source>
        <dbReference type="ARBA" id="ARBA00022723"/>
    </source>
</evidence>
<feature type="binding site" evidence="5">
    <location>
        <position position="209"/>
    </location>
    <ligand>
        <name>Fe cation</name>
        <dbReference type="ChEBI" id="CHEBI:24875"/>
        <note>catalytic</note>
    </ligand>
</feature>
<dbReference type="GO" id="GO:0035515">
    <property type="term" value="F:oxidative RNA demethylase activity"/>
    <property type="evidence" value="ECO:0007669"/>
    <property type="project" value="TreeGrafter"/>
</dbReference>
<dbReference type="PANTHER" id="PTHR16557:SF2">
    <property type="entry name" value="NUCLEIC ACID DIOXYGENASE ALKBH1"/>
    <property type="match status" value="1"/>
</dbReference>
<dbReference type="Proteomes" id="UP000748531">
    <property type="component" value="Unassembled WGS sequence"/>
</dbReference>
<feature type="domain" description="Fe2OG dioxygenase" evidence="6">
    <location>
        <begin position="191"/>
        <end position="314"/>
    </location>
</feature>
<evidence type="ECO:0000256" key="3">
    <source>
        <dbReference type="ARBA" id="ARBA00023002"/>
    </source>
</evidence>
<keyword evidence="2" id="KW-0223">Dioxygenase</keyword>
<dbReference type="InterPro" id="IPR005123">
    <property type="entry name" value="Oxoglu/Fe-dep_dioxygenase_dom"/>
</dbReference>
<dbReference type="Gene3D" id="2.60.120.590">
    <property type="entry name" value="Alpha-ketoglutarate-dependent dioxygenase AlkB-like"/>
    <property type="match status" value="1"/>
</dbReference>